<evidence type="ECO:0000256" key="3">
    <source>
        <dbReference type="ARBA" id="ARBA00005708"/>
    </source>
</evidence>
<dbReference type="GO" id="GO:0046654">
    <property type="term" value="P:tetrahydrofolate biosynthetic process"/>
    <property type="evidence" value="ECO:0007669"/>
    <property type="project" value="UniProtKB-UniRule"/>
</dbReference>
<dbReference type="OrthoDB" id="9803748at2"/>
<evidence type="ECO:0000259" key="7">
    <source>
        <dbReference type="SMART" id="SM00905"/>
    </source>
</evidence>
<feature type="domain" description="Dihydroneopterin aldolase/epimerase" evidence="7">
    <location>
        <begin position="4"/>
        <end position="116"/>
    </location>
</feature>
<evidence type="ECO:0000313" key="9">
    <source>
        <dbReference type="Proteomes" id="UP000321479"/>
    </source>
</evidence>
<dbReference type="PANTHER" id="PTHR42844:SF1">
    <property type="entry name" value="DIHYDRONEOPTERIN ALDOLASE 1-RELATED"/>
    <property type="match status" value="1"/>
</dbReference>
<accession>A0A5B8V0Y3</accession>
<protein>
    <recommendedName>
        <fullName evidence="6">7,8-dihydroneopterin aldolase</fullName>
        <ecNumber evidence="6">4.1.2.25</ecNumber>
    </recommendedName>
</protein>
<comment type="catalytic activity">
    <reaction evidence="1 6">
        <text>7,8-dihydroneopterin = 6-hydroxymethyl-7,8-dihydropterin + glycolaldehyde</text>
        <dbReference type="Rhea" id="RHEA:10540"/>
        <dbReference type="ChEBI" id="CHEBI:17001"/>
        <dbReference type="ChEBI" id="CHEBI:17071"/>
        <dbReference type="ChEBI" id="CHEBI:44841"/>
        <dbReference type="EC" id="4.1.2.25"/>
    </reaction>
</comment>
<dbReference type="Proteomes" id="UP000321479">
    <property type="component" value="Chromosome"/>
</dbReference>
<dbReference type="GO" id="GO:0004150">
    <property type="term" value="F:dihydroneopterin aldolase activity"/>
    <property type="evidence" value="ECO:0007669"/>
    <property type="project" value="UniProtKB-UniRule"/>
</dbReference>
<dbReference type="InterPro" id="IPR006157">
    <property type="entry name" value="FolB_dom"/>
</dbReference>
<dbReference type="InterPro" id="IPR006156">
    <property type="entry name" value="Dihydroneopterin_aldolase"/>
</dbReference>
<dbReference type="SUPFAM" id="SSF55620">
    <property type="entry name" value="Tetrahydrobiopterin biosynthesis enzymes-like"/>
    <property type="match status" value="1"/>
</dbReference>
<reference evidence="8 9" key="1">
    <citation type="journal article" date="2017" name="Curr. Microbiol.">
        <title>Mucilaginibacter ginsenosidivorans sp. nov., Isolated from Soil of Ginseng Field.</title>
        <authorList>
            <person name="Kim M.M."/>
            <person name="Siddiqi M.Z."/>
            <person name="Im W.T."/>
        </authorList>
    </citation>
    <scope>NUCLEOTIDE SEQUENCE [LARGE SCALE GENOMIC DNA]</scope>
    <source>
        <strain evidence="8 9">Gsoil 3017</strain>
    </source>
</reference>
<evidence type="ECO:0000256" key="1">
    <source>
        <dbReference type="ARBA" id="ARBA00001353"/>
    </source>
</evidence>
<name>A0A5B8V0Y3_9SPHI</name>
<keyword evidence="5 6" id="KW-0456">Lyase</keyword>
<dbReference type="PANTHER" id="PTHR42844">
    <property type="entry name" value="DIHYDRONEOPTERIN ALDOLASE 1-RELATED"/>
    <property type="match status" value="1"/>
</dbReference>
<sequence length="123" mass="13840">MINVALHGAEFFGKHGFYPEEQLLGSKFVVDISADFEPQGALQNDKLADTVNYEHLYELTFAQMQHPRKLIETLCQAIIEDIVKHYPYVAIVTVTIKKLNPPLRGKVDHSSVTITYNKPGNGI</sequence>
<evidence type="ECO:0000313" key="8">
    <source>
        <dbReference type="EMBL" id="QEC64206.1"/>
    </source>
</evidence>
<proteinExistence type="inferred from homology"/>
<dbReference type="AlphaFoldDB" id="A0A5B8V0Y3"/>
<dbReference type="EMBL" id="CP042436">
    <property type="protein sequence ID" value="QEC64206.1"/>
    <property type="molecule type" value="Genomic_DNA"/>
</dbReference>
<dbReference type="InterPro" id="IPR043133">
    <property type="entry name" value="GTP-CH-I_C/QueF"/>
</dbReference>
<evidence type="ECO:0000256" key="4">
    <source>
        <dbReference type="ARBA" id="ARBA00022909"/>
    </source>
</evidence>
<comment type="pathway">
    <text evidence="2 6">Cofactor biosynthesis; tetrahydrofolate biosynthesis; 2-amino-4-hydroxy-6-hydroxymethyl-7,8-dihydropteridine diphosphate from 7,8-dihydroneopterin triphosphate: step 3/4.</text>
</comment>
<dbReference type="GO" id="GO:0046656">
    <property type="term" value="P:folic acid biosynthetic process"/>
    <property type="evidence" value="ECO:0007669"/>
    <property type="project" value="UniProtKB-UniRule"/>
</dbReference>
<evidence type="ECO:0000256" key="2">
    <source>
        <dbReference type="ARBA" id="ARBA00005013"/>
    </source>
</evidence>
<dbReference type="Pfam" id="PF02152">
    <property type="entry name" value="FolB"/>
    <property type="match status" value="1"/>
</dbReference>
<keyword evidence="9" id="KW-1185">Reference proteome</keyword>
<dbReference type="KEGG" id="mgin:FRZ54_17010"/>
<dbReference type="RefSeq" id="WP_147032799.1">
    <property type="nucleotide sequence ID" value="NZ_CP042436.1"/>
</dbReference>
<keyword evidence="4 6" id="KW-0289">Folate biosynthesis</keyword>
<dbReference type="GO" id="GO:0005737">
    <property type="term" value="C:cytoplasm"/>
    <property type="evidence" value="ECO:0007669"/>
    <property type="project" value="TreeGrafter"/>
</dbReference>
<gene>
    <name evidence="8" type="primary">folB</name>
    <name evidence="8" type="ORF">FRZ54_17010</name>
</gene>
<dbReference type="UniPathway" id="UPA00077">
    <property type="reaction ID" value="UER00154"/>
</dbReference>
<comment type="function">
    <text evidence="6">Catalyzes the conversion of 7,8-dihydroneopterin to 6-hydroxymethyl-7,8-dihydropterin.</text>
</comment>
<dbReference type="EC" id="4.1.2.25" evidence="6"/>
<organism evidence="8 9">
    <name type="scientific">Mucilaginibacter ginsenosidivorans</name>
    <dbReference type="NCBI Taxonomy" id="398053"/>
    <lineage>
        <taxon>Bacteria</taxon>
        <taxon>Pseudomonadati</taxon>
        <taxon>Bacteroidota</taxon>
        <taxon>Sphingobacteriia</taxon>
        <taxon>Sphingobacteriales</taxon>
        <taxon>Sphingobacteriaceae</taxon>
        <taxon>Mucilaginibacter</taxon>
    </lineage>
</organism>
<dbReference type="NCBIfam" id="TIGR00526">
    <property type="entry name" value="folB_dom"/>
    <property type="match status" value="1"/>
</dbReference>
<evidence type="ECO:0000256" key="6">
    <source>
        <dbReference type="RuleBase" id="RU362079"/>
    </source>
</evidence>
<dbReference type="SMART" id="SM00905">
    <property type="entry name" value="FolB"/>
    <property type="match status" value="1"/>
</dbReference>
<dbReference type="NCBIfam" id="TIGR00525">
    <property type="entry name" value="folB"/>
    <property type="match status" value="1"/>
</dbReference>
<evidence type="ECO:0000256" key="5">
    <source>
        <dbReference type="ARBA" id="ARBA00023239"/>
    </source>
</evidence>
<comment type="similarity">
    <text evidence="3 6">Belongs to the DHNA family.</text>
</comment>
<dbReference type="Gene3D" id="3.30.1130.10">
    <property type="match status" value="1"/>
</dbReference>